<dbReference type="EMBL" id="FXUA01000001">
    <property type="protein sequence ID" value="SMP05311.1"/>
    <property type="molecule type" value="Genomic_DNA"/>
</dbReference>
<protein>
    <recommendedName>
        <fullName evidence="3">Lipocalin-like domain-containing protein</fullName>
    </recommendedName>
</protein>
<name>A0ABY1NB41_9BACT</name>
<evidence type="ECO:0008006" key="3">
    <source>
        <dbReference type="Google" id="ProtNLM"/>
    </source>
</evidence>
<proteinExistence type="predicted"/>
<gene>
    <name evidence="1" type="ORF">SAMN06265367_101337</name>
</gene>
<dbReference type="PROSITE" id="PS51257">
    <property type="entry name" value="PROKAR_LIPOPROTEIN"/>
    <property type="match status" value="1"/>
</dbReference>
<organism evidence="1 2">
    <name type="scientific">Algoriphagus winogradskyi</name>
    <dbReference type="NCBI Taxonomy" id="237017"/>
    <lineage>
        <taxon>Bacteria</taxon>
        <taxon>Pseudomonadati</taxon>
        <taxon>Bacteroidota</taxon>
        <taxon>Cytophagia</taxon>
        <taxon>Cytophagales</taxon>
        <taxon>Cyclobacteriaceae</taxon>
        <taxon>Algoriphagus</taxon>
    </lineage>
</organism>
<evidence type="ECO:0000313" key="2">
    <source>
        <dbReference type="Proteomes" id="UP001157915"/>
    </source>
</evidence>
<comment type="caution">
    <text evidence="1">The sequence shown here is derived from an EMBL/GenBank/DDBJ whole genome shotgun (WGS) entry which is preliminary data.</text>
</comment>
<dbReference type="RefSeq" id="WP_283411279.1">
    <property type="nucleotide sequence ID" value="NZ_FXUA01000001.1"/>
</dbReference>
<evidence type="ECO:0000313" key="1">
    <source>
        <dbReference type="EMBL" id="SMP05311.1"/>
    </source>
</evidence>
<reference evidence="1 2" key="1">
    <citation type="submission" date="2017-05" db="EMBL/GenBank/DDBJ databases">
        <authorList>
            <person name="Varghese N."/>
            <person name="Submissions S."/>
        </authorList>
    </citation>
    <scope>NUCLEOTIDE SEQUENCE [LARGE SCALE GENOMIC DNA]</scope>
    <source>
        <strain evidence="1 2">DSM 15360</strain>
    </source>
</reference>
<accession>A0ABY1NB41</accession>
<dbReference type="Proteomes" id="UP001157915">
    <property type="component" value="Unassembled WGS sequence"/>
</dbReference>
<keyword evidence="2" id="KW-1185">Reference proteome</keyword>
<sequence>MKYKYIFLSASLILLFSCKKSDKQTIVGWKIIEEYPEEHLVIVDTIGKAPYNNSTLEYLLEIDSILKAREIKFLNDRQEFLLGEFEISLSENSSFNLSGQEMNFSKISIYHNDWPWNQIYFYSPEYGIVAEFHSHSRKKNMLVFMTIENDTVYKLGEQLLEYFENDSILNSIPPMPIEPSEIIEVFEQ</sequence>